<dbReference type="RefSeq" id="WP_123929690.1">
    <property type="nucleotide sequence ID" value="NZ_RKRE01000002.1"/>
</dbReference>
<name>A0A3N5AQ71_9THEO</name>
<evidence type="ECO:0000256" key="2">
    <source>
        <dbReference type="ARBA" id="ARBA00022679"/>
    </source>
</evidence>
<comment type="caution">
    <text evidence="4">The sequence shown here is derived from an EMBL/GenBank/DDBJ whole genome shotgun (WGS) entry which is preliminary data.</text>
</comment>
<sequence length="282" mass="33298">MERTGLLEILKKVINPLQSFYHQKRDKRLFQDHLRPTDVFLVGHPKSGNTWLAYMLAIVLYKDLEHQVTLANLKEFIPVIHGSDGAIARFEDIPNPRIFRNEWPLYPELYPKTVYILRDPRAVLTSYYHHYRVVTGDTQTSMEEFVREYLVNGCIRRFEPQLIRWDKQVSEWLKRAEKNAVRIVKYEELLKDRRKVLEDLATFLEISPNPNVIAIAVKRGEFKEMRAEEEKYGAESFPGELGLRGRFIRKGTADGWREEMSPKVAELIEREFREAMKKVGYI</sequence>
<dbReference type="EMBL" id="RKRE01000002">
    <property type="protein sequence ID" value="RPF47024.1"/>
    <property type="molecule type" value="Genomic_DNA"/>
</dbReference>
<comment type="similarity">
    <text evidence="1">Belongs to the sulfotransferase 1 family.</text>
</comment>
<keyword evidence="5" id="KW-1185">Reference proteome</keyword>
<organism evidence="4 5">
    <name type="scientific">Thermodesulfitimonas autotrophica</name>
    <dbReference type="NCBI Taxonomy" id="1894989"/>
    <lineage>
        <taxon>Bacteria</taxon>
        <taxon>Bacillati</taxon>
        <taxon>Bacillota</taxon>
        <taxon>Clostridia</taxon>
        <taxon>Thermoanaerobacterales</taxon>
        <taxon>Thermoanaerobacteraceae</taxon>
        <taxon>Thermodesulfitimonas</taxon>
    </lineage>
</organism>
<accession>A0A3N5AQ71</accession>
<gene>
    <name evidence="4" type="ORF">EDD75_1294</name>
</gene>
<evidence type="ECO:0000256" key="1">
    <source>
        <dbReference type="ARBA" id="ARBA00005771"/>
    </source>
</evidence>
<evidence type="ECO:0000259" key="3">
    <source>
        <dbReference type="Pfam" id="PF00685"/>
    </source>
</evidence>
<evidence type="ECO:0000313" key="5">
    <source>
        <dbReference type="Proteomes" id="UP000282654"/>
    </source>
</evidence>
<dbReference type="InterPro" id="IPR000863">
    <property type="entry name" value="Sulfotransferase_dom"/>
</dbReference>
<keyword evidence="2 4" id="KW-0808">Transferase</keyword>
<dbReference type="InterPro" id="IPR027417">
    <property type="entry name" value="P-loop_NTPase"/>
</dbReference>
<dbReference type="PANTHER" id="PTHR11783">
    <property type="entry name" value="SULFOTRANSFERASE SULT"/>
    <property type="match status" value="1"/>
</dbReference>
<reference evidence="4 5" key="1">
    <citation type="submission" date="2018-11" db="EMBL/GenBank/DDBJ databases">
        <title>Genomic Encyclopedia of Type Strains, Phase IV (KMG-IV): sequencing the most valuable type-strain genomes for metagenomic binning, comparative biology and taxonomic classification.</title>
        <authorList>
            <person name="Goeker M."/>
        </authorList>
    </citation>
    <scope>NUCLEOTIDE SEQUENCE [LARGE SCALE GENOMIC DNA]</scope>
    <source>
        <strain evidence="4 5">DSM 102936</strain>
    </source>
</reference>
<dbReference type="SUPFAM" id="SSF52540">
    <property type="entry name" value="P-loop containing nucleoside triphosphate hydrolases"/>
    <property type="match status" value="1"/>
</dbReference>
<dbReference type="Proteomes" id="UP000282654">
    <property type="component" value="Unassembled WGS sequence"/>
</dbReference>
<dbReference type="Pfam" id="PF00685">
    <property type="entry name" value="Sulfotransfer_1"/>
    <property type="match status" value="1"/>
</dbReference>
<feature type="domain" description="Sulfotransferase" evidence="3">
    <location>
        <begin position="36"/>
        <end position="280"/>
    </location>
</feature>
<dbReference type="AlphaFoldDB" id="A0A3N5AQ71"/>
<dbReference type="Gene3D" id="3.40.50.300">
    <property type="entry name" value="P-loop containing nucleotide triphosphate hydrolases"/>
    <property type="match status" value="1"/>
</dbReference>
<proteinExistence type="inferred from homology"/>
<dbReference type="GO" id="GO:0008146">
    <property type="term" value="F:sulfotransferase activity"/>
    <property type="evidence" value="ECO:0007669"/>
    <property type="project" value="InterPro"/>
</dbReference>
<dbReference type="OrthoDB" id="8446141at2"/>
<protein>
    <submittedName>
        <fullName evidence="4">Sulfotransferase domain-containing protein</fullName>
    </submittedName>
</protein>
<evidence type="ECO:0000313" key="4">
    <source>
        <dbReference type="EMBL" id="RPF47024.1"/>
    </source>
</evidence>